<evidence type="ECO:0000313" key="1">
    <source>
        <dbReference type="EMBL" id="CUS55384.1"/>
    </source>
</evidence>
<dbReference type="AlphaFoldDB" id="A0A160TYY3"/>
<accession>A0A160TYY3</accession>
<organism evidence="1">
    <name type="scientific">hydrothermal vent metagenome</name>
    <dbReference type="NCBI Taxonomy" id="652676"/>
    <lineage>
        <taxon>unclassified sequences</taxon>
        <taxon>metagenomes</taxon>
        <taxon>ecological metagenomes</taxon>
    </lineage>
</organism>
<protein>
    <submittedName>
        <fullName evidence="1">Uncharacterized protein</fullName>
    </submittedName>
</protein>
<name>A0A160TYY3_9ZZZZ</name>
<reference evidence="1" key="1">
    <citation type="submission" date="2015-10" db="EMBL/GenBank/DDBJ databases">
        <authorList>
            <person name="Gilbert D.G."/>
        </authorList>
    </citation>
    <scope>NUCLEOTIDE SEQUENCE</scope>
</reference>
<dbReference type="EMBL" id="CZQD01000001">
    <property type="protein sequence ID" value="CUS55384.1"/>
    <property type="molecule type" value="Genomic_DNA"/>
</dbReference>
<sequence length="64" mass="7420">MSNLLSWAKSQVSHWEDSIDLMEKGYLSIIKKDGDKPVDQTKETIADRKQRMQKLKEIISKLEG</sequence>
<proteinExistence type="predicted"/>
<gene>
    <name evidence="1" type="ORF">MGWOODY_Hyp1631</name>
</gene>